<organism evidence="1 2">
    <name type="scientific">Leptospira interrogans serovar Icterohaemorrhagiae str. Verdun HP</name>
    <dbReference type="NCBI Taxonomy" id="1049910"/>
    <lineage>
        <taxon>Bacteria</taxon>
        <taxon>Pseudomonadati</taxon>
        <taxon>Spirochaetota</taxon>
        <taxon>Spirochaetia</taxon>
        <taxon>Leptospirales</taxon>
        <taxon>Leptospiraceae</taxon>
        <taxon>Leptospira</taxon>
    </lineage>
</organism>
<gene>
    <name evidence="1" type="ORF">LEP1GSC116_2400</name>
</gene>
<dbReference type="AlphaFoldDB" id="M6RLI6"/>
<proteinExistence type="predicted"/>
<accession>M6RLI6</accession>
<reference evidence="1 2" key="1">
    <citation type="submission" date="2013-01" db="EMBL/GenBank/DDBJ databases">
        <authorList>
            <person name="Harkins D.M."/>
            <person name="Durkin A.S."/>
            <person name="Brinkac L.M."/>
            <person name="Haft D.H."/>
            <person name="Selengut J.D."/>
            <person name="Sanka R."/>
            <person name="DePew J."/>
            <person name="Purushe J."/>
            <person name="Picardeau M."/>
            <person name="Werts C."/>
            <person name="Goarant C."/>
            <person name="Vinetz J.M."/>
            <person name="Sutton G.G."/>
            <person name="Nierman W.C."/>
            <person name="Fouts D.E."/>
        </authorList>
    </citation>
    <scope>NUCLEOTIDE SEQUENCE [LARGE SCALE GENOMIC DNA]</scope>
    <source>
        <strain evidence="1 2">Verdun HP</strain>
    </source>
</reference>
<dbReference type="EMBL" id="AHNZ02000210">
    <property type="protein sequence ID" value="EMO06631.1"/>
    <property type="molecule type" value="Genomic_DNA"/>
</dbReference>
<name>M6RLI6_LEPIR</name>
<sequence>MIFFDLRTSSKKGKLSPSFKKFPATDFIFLVSNVHSIPPGSNSGNSRTQFYRLPNVVCLAKDNGSQKEQEI</sequence>
<dbReference type="Proteomes" id="UP000012092">
    <property type="component" value="Unassembled WGS sequence"/>
</dbReference>
<protein>
    <submittedName>
        <fullName evidence="1">Uncharacterized protein</fullName>
    </submittedName>
</protein>
<evidence type="ECO:0000313" key="1">
    <source>
        <dbReference type="EMBL" id="EMO06631.1"/>
    </source>
</evidence>
<evidence type="ECO:0000313" key="2">
    <source>
        <dbReference type="Proteomes" id="UP000012092"/>
    </source>
</evidence>
<comment type="caution">
    <text evidence="1">The sequence shown here is derived from an EMBL/GenBank/DDBJ whole genome shotgun (WGS) entry which is preliminary data.</text>
</comment>